<dbReference type="Gene3D" id="1.20.120.430">
    <property type="entry name" value="tRNA modification GTPase MnmE domain 2"/>
    <property type="match status" value="1"/>
</dbReference>
<reference evidence="2" key="1">
    <citation type="submission" date="2019-08" db="EMBL/GenBank/DDBJ databases">
        <authorList>
            <person name="Kucharzyk K."/>
            <person name="Murdoch R.W."/>
            <person name="Higgins S."/>
            <person name="Loffler F."/>
        </authorList>
    </citation>
    <scope>NUCLEOTIDE SEQUENCE</scope>
</reference>
<feature type="domain" description="MnmE helical" evidence="1">
    <location>
        <begin position="2"/>
        <end position="95"/>
    </location>
</feature>
<accession>A0A645J359</accession>
<dbReference type="InterPro" id="IPR025867">
    <property type="entry name" value="MnmE_helical"/>
</dbReference>
<keyword evidence="2" id="KW-0378">Hydrolase</keyword>
<proteinExistence type="predicted"/>
<comment type="caution">
    <text evidence="2">The sequence shown here is derived from an EMBL/GenBank/DDBJ whole genome shotgun (WGS) entry which is preliminary data.</text>
</comment>
<evidence type="ECO:0000259" key="1">
    <source>
        <dbReference type="Pfam" id="PF12631"/>
    </source>
</evidence>
<dbReference type="AlphaFoldDB" id="A0A645J359"/>
<evidence type="ECO:0000313" key="2">
    <source>
        <dbReference type="EMBL" id="MPN54924.1"/>
    </source>
</evidence>
<sequence>MLTGTGLEELEQLIVSMVYGGDIQQHEGAFVNNVRQINLLNQAEQHLQAALHTIADHMPHDCIVIDLRGAWDKLGEITGDTVGEDIIDQIFTQFCIGK</sequence>
<protein>
    <submittedName>
        <fullName evidence="2">tRNA modification GTPase MnmE</fullName>
        <ecNumber evidence="2">3.6.-.-</ecNumber>
    </submittedName>
</protein>
<dbReference type="GO" id="GO:0030488">
    <property type="term" value="P:tRNA methylation"/>
    <property type="evidence" value="ECO:0007669"/>
    <property type="project" value="TreeGrafter"/>
</dbReference>
<dbReference type="InterPro" id="IPR027368">
    <property type="entry name" value="MnmE_dom2"/>
</dbReference>
<name>A0A645J359_9ZZZZ</name>
<dbReference type="PANTHER" id="PTHR42714">
    <property type="entry name" value="TRNA MODIFICATION GTPASE GTPBP3"/>
    <property type="match status" value="1"/>
</dbReference>
<dbReference type="GO" id="GO:0016787">
    <property type="term" value="F:hydrolase activity"/>
    <property type="evidence" value="ECO:0007669"/>
    <property type="project" value="UniProtKB-KW"/>
</dbReference>
<dbReference type="GO" id="GO:0002098">
    <property type="term" value="P:tRNA wobble uridine modification"/>
    <property type="evidence" value="ECO:0007669"/>
    <property type="project" value="TreeGrafter"/>
</dbReference>
<dbReference type="GO" id="GO:0005829">
    <property type="term" value="C:cytosol"/>
    <property type="evidence" value="ECO:0007669"/>
    <property type="project" value="TreeGrafter"/>
</dbReference>
<organism evidence="2">
    <name type="scientific">bioreactor metagenome</name>
    <dbReference type="NCBI Taxonomy" id="1076179"/>
    <lineage>
        <taxon>unclassified sequences</taxon>
        <taxon>metagenomes</taxon>
        <taxon>ecological metagenomes</taxon>
    </lineage>
</organism>
<dbReference type="EMBL" id="VSSQ01123625">
    <property type="protein sequence ID" value="MPN54924.1"/>
    <property type="molecule type" value="Genomic_DNA"/>
</dbReference>
<dbReference type="PANTHER" id="PTHR42714:SF2">
    <property type="entry name" value="TRNA MODIFICATION GTPASE GTPBP3, MITOCHONDRIAL"/>
    <property type="match status" value="1"/>
</dbReference>
<dbReference type="Pfam" id="PF12631">
    <property type="entry name" value="MnmE_helical"/>
    <property type="match status" value="1"/>
</dbReference>
<dbReference type="SUPFAM" id="SSF116878">
    <property type="entry name" value="TrmE connector domain"/>
    <property type="match status" value="1"/>
</dbReference>
<dbReference type="EC" id="3.6.-.-" evidence="2"/>
<gene>
    <name evidence="2" type="primary">mnmE_51</name>
    <name evidence="2" type="ORF">SDC9_202603</name>
</gene>